<dbReference type="InterPro" id="IPR036890">
    <property type="entry name" value="HATPase_C_sf"/>
</dbReference>
<dbReference type="Proteomes" id="UP000437862">
    <property type="component" value="Chromosome"/>
</dbReference>
<dbReference type="Gene3D" id="3.30.565.10">
    <property type="entry name" value="Histidine kinase-like ATPase, C-terminal domain"/>
    <property type="match status" value="1"/>
</dbReference>
<keyword evidence="6" id="KW-0418">Kinase</keyword>
<evidence type="ECO:0000256" key="2">
    <source>
        <dbReference type="ARBA" id="ARBA00004429"/>
    </source>
</evidence>
<dbReference type="AlphaFoldDB" id="A0A562PZM5"/>
<dbReference type="SMART" id="SM00086">
    <property type="entry name" value="PAC"/>
    <property type="match status" value="2"/>
</dbReference>
<accession>A0A562PZM5</accession>
<dbReference type="SMART" id="SM00065">
    <property type="entry name" value="GAF"/>
    <property type="match status" value="1"/>
</dbReference>
<reference evidence="11" key="2">
    <citation type="submission" date="2019-07" db="EMBL/GenBank/DDBJ databases">
        <authorList>
            <person name="Whitman W."/>
            <person name="Huntemann M."/>
            <person name="Clum A."/>
            <person name="Pillay M."/>
            <person name="Palaniappan K."/>
            <person name="Varghese N."/>
            <person name="Mikhailova N."/>
            <person name="Stamatis D."/>
            <person name="Reddy T."/>
            <person name="Daum C."/>
            <person name="Shapiro N."/>
            <person name="Ivanova N."/>
            <person name="Kyrpides N."/>
            <person name="Woyke T."/>
        </authorList>
    </citation>
    <scope>NUCLEOTIDE SEQUENCE</scope>
    <source>
        <strain evidence="11">CGMCC 1.10685</strain>
    </source>
</reference>
<gene>
    <name evidence="10" type="ORF">GO485_05535</name>
    <name evidence="11" type="ORF">IP92_01090</name>
</gene>
<evidence type="ECO:0000259" key="9">
    <source>
        <dbReference type="PROSITE" id="PS50113"/>
    </source>
</evidence>
<feature type="domain" description="PAS" evidence="8">
    <location>
        <begin position="290"/>
        <end position="360"/>
    </location>
</feature>
<dbReference type="PROSITE" id="PS50112">
    <property type="entry name" value="PAS"/>
    <property type="match status" value="1"/>
</dbReference>
<dbReference type="SMART" id="SM00387">
    <property type="entry name" value="HATPase_c"/>
    <property type="match status" value="1"/>
</dbReference>
<dbReference type="CDD" id="cd00130">
    <property type="entry name" value="PAS"/>
    <property type="match status" value="2"/>
</dbReference>
<feature type="domain" description="Histidine kinase" evidence="7">
    <location>
        <begin position="553"/>
        <end position="771"/>
    </location>
</feature>
<evidence type="ECO:0000256" key="1">
    <source>
        <dbReference type="ARBA" id="ARBA00000085"/>
    </source>
</evidence>
<dbReference type="PANTHER" id="PTHR43304:SF1">
    <property type="entry name" value="PAC DOMAIN-CONTAINING PROTEIN"/>
    <property type="match status" value="1"/>
</dbReference>
<dbReference type="SUPFAM" id="SSF55874">
    <property type="entry name" value="ATPase domain of HSP90 chaperone/DNA topoisomerase II/histidine kinase"/>
    <property type="match status" value="1"/>
</dbReference>
<dbReference type="CDD" id="cd00075">
    <property type="entry name" value="HATPase"/>
    <property type="match status" value="1"/>
</dbReference>
<reference evidence="11 12" key="1">
    <citation type="journal article" date="2015" name="Stand. Genomic Sci.">
        <title>Genomic Encyclopedia of Bacterial and Archaeal Type Strains, Phase III: the genomes of soil and plant-associated and newly described type strains.</title>
        <authorList>
            <person name="Whitman W.B."/>
            <person name="Woyke T."/>
            <person name="Klenk H.P."/>
            <person name="Zhou Y."/>
            <person name="Lilburn T.G."/>
            <person name="Beck B.J."/>
            <person name="De Vos P."/>
            <person name="Vandamme P."/>
            <person name="Eisen J.A."/>
            <person name="Garrity G."/>
            <person name="Hugenholtz P."/>
            <person name="Kyrpides N.C."/>
        </authorList>
    </citation>
    <scope>NUCLEOTIDE SEQUENCE [LARGE SCALE GENOMIC DNA]</scope>
    <source>
        <strain evidence="11 12">CGMCC 1.10685</strain>
    </source>
</reference>
<dbReference type="GO" id="GO:0005886">
    <property type="term" value="C:plasma membrane"/>
    <property type="evidence" value="ECO:0007669"/>
    <property type="project" value="UniProtKB-SubCell"/>
</dbReference>
<dbReference type="SMART" id="SM00091">
    <property type="entry name" value="PAS"/>
    <property type="match status" value="2"/>
</dbReference>
<dbReference type="EC" id="2.7.13.3" evidence="3"/>
<feature type="domain" description="PAC" evidence="9">
    <location>
        <begin position="490"/>
        <end position="542"/>
    </location>
</feature>
<dbReference type="InterPro" id="IPR052162">
    <property type="entry name" value="Sensor_kinase/Photoreceptor"/>
</dbReference>
<evidence type="ECO:0000313" key="13">
    <source>
        <dbReference type="Proteomes" id="UP000437862"/>
    </source>
</evidence>
<protein>
    <recommendedName>
        <fullName evidence="3">histidine kinase</fullName>
        <ecNumber evidence="3">2.7.13.3</ecNumber>
    </recommendedName>
</protein>
<comment type="catalytic activity">
    <reaction evidence="1">
        <text>ATP + protein L-histidine = ADP + protein N-phospho-L-histidine.</text>
        <dbReference type="EC" id="2.7.13.3"/>
    </reaction>
</comment>
<dbReference type="InterPro" id="IPR003018">
    <property type="entry name" value="GAF"/>
</dbReference>
<dbReference type="Pfam" id="PF00512">
    <property type="entry name" value="HisKA"/>
    <property type="match status" value="1"/>
</dbReference>
<dbReference type="FunFam" id="3.30.565.10:FF:000006">
    <property type="entry name" value="Sensor histidine kinase WalK"/>
    <property type="match status" value="1"/>
</dbReference>
<evidence type="ECO:0000259" key="7">
    <source>
        <dbReference type="PROSITE" id="PS50109"/>
    </source>
</evidence>
<dbReference type="InterPro" id="IPR001610">
    <property type="entry name" value="PAC"/>
</dbReference>
<dbReference type="InterPro" id="IPR003594">
    <property type="entry name" value="HATPase_dom"/>
</dbReference>
<evidence type="ECO:0000313" key="11">
    <source>
        <dbReference type="EMBL" id="TWI49867.1"/>
    </source>
</evidence>
<name>A0A562PZM5_9BURK</name>
<dbReference type="PANTHER" id="PTHR43304">
    <property type="entry name" value="PHYTOCHROME-LIKE PROTEIN CPH1"/>
    <property type="match status" value="1"/>
</dbReference>
<dbReference type="GO" id="GO:0000155">
    <property type="term" value="F:phosphorelay sensor kinase activity"/>
    <property type="evidence" value="ECO:0007669"/>
    <property type="project" value="InterPro"/>
</dbReference>
<keyword evidence="5" id="KW-0808">Transferase</keyword>
<evidence type="ECO:0000259" key="8">
    <source>
        <dbReference type="PROSITE" id="PS50112"/>
    </source>
</evidence>
<dbReference type="InterPro" id="IPR013655">
    <property type="entry name" value="PAS_fold_3"/>
</dbReference>
<dbReference type="PROSITE" id="PS50113">
    <property type="entry name" value="PAC"/>
    <property type="match status" value="1"/>
</dbReference>
<dbReference type="EMBL" id="CP046904">
    <property type="protein sequence ID" value="QGZ38569.1"/>
    <property type="molecule type" value="Genomic_DNA"/>
</dbReference>
<evidence type="ECO:0000256" key="3">
    <source>
        <dbReference type="ARBA" id="ARBA00012438"/>
    </source>
</evidence>
<comment type="subcellular location">
    <subcellularLocation>
        <location evidence="2">Cell inner membrane</location>
        <topology evidence="2">Multi-pass membrane protein</topology>
    </subcellularLocation>
</comment>
<keyword evidence="13" id="KW-1185">Reference proteome</keyword>
<evidence type="ECO:0000256" key="4">
    <source>
        <dbReference type="ARBA" id="ARBA00022553"/>
    </source>
</evidence>
<dbReference type="RefSeq" id="WP_145873525.1">
    <property type="nucleotide sequence ID" value="NZ_CP046904.1"/>
</dbReference>
<dbReference type="EMBL" id="VLKW01000002">
    <property type="protein sequence ID" value="TWI49867.1"/>
    <property type="molecule type" value="Genomic_DNA"/>
</dbReference>
<dbReference type="InterPro" id="IPR005467">
    <property type="entry name" value="His_kinase_dom"/>
</dbReference>
<dbReference type="SUPFAM" id="SSF55781">
    <property type="entry name" value="GAF domain-like"/>
    <property type="match status" value="1"/>
</dbReference>
<dbReference type="Pfam" id="PF01590">
    <property type="entry name" value="GAF"/>
    <property type="match status" value="1"/>
</dbReference>
<dbReference type="Gene3D" id="1.10.287.130">
    <property type="match status" value="1"/>
</dbReference>
<dbReference type="CDD" id="cd00082">
    <property type="entry name" value="HisKA"/>
    <property type="match status" value="1"/>
</dbReference>
<evidence type="ECO:0000256" key="6">
    <source>
        <dbReference type="ARBA" id="ARBA00022777"/>
    </source>
</evidence>
<dbReference type="InterPro" id="IPR029016">
    <property type="entry name" value="GAF-like_dom_sf"/>
</dbReference>
<evidence type="ECO:0000313" key="10">
    <source>
        <dbReference type="EMBL" id="QGZ38569.1"/>
    </source>
</evidence>
<dbReference type="FunFam" id="3.30.450.20:FF:000099">
    <property type="entry name" value="Sensory box sensor histidine kinase"/>
    <property type="match status" value="1"/>
</dbReference>
<evidence type="ECO:0000313" key="12">
    <source>
        <dbReference type="Proteomes" id="UP000315112"/>
    </source>
</evidence>
<dbReference type="NCBIfam" id="TIGR00229">
    <property type="entry name" value="sensory_box"/>
    <property type="match status" value="2"/>
</dbReference>
<dbReference type="PRINTS" id="PR00344">
    <property type="entry name" value="BCTRLSENSOR"/>
</dbReference>
<sequence>MTADPTTTDILILGHAPRAHDWLRTLPFPVRAATDAHLAAAQPWNGVRLILCAPGVDPALLAALRTRPALQDCAMVALSPAADDGRVEFDDVIDLASASAEAFAARVLATLNGARVRARRNSRYRLLQQIDDTFRHLDDPRQIALAAAGLLGRHLRVNRCAFADVEADEDTFNLTGDYTHGVPSIVGRYRFAQFGHACLAAMRQGEPWVVEDSESDARTHESLSSYRLTGIRAVICVPVRKDGRFVAAMAVHELAPRRWRTDEVSLLTAVAERCWESIERGRIARVLQARDARYRTLVETMSAVVWHMDGAGMHPGENPSWSAFTGQLPEEYAGNGWMDALHPEDRAPAAAAWQSAITHGHPYVAAYRLRRHDGAYRHMLSRGAAVSSDAANVEWVGNCLDVTDMRNAQEALRVANARLQFTLDSAQIADWVYDPQRRRIGGSARLARLIGCDETREEWDVDSVAGRIHPDDRARLTDSFRAALEAGRPWRDECRITAPDGRERWVAAHGSRYSDDAAAGWRLLGIVYDITAHKRSEQALREADARKDEFLAMLAHELRNPLAPIGAAAQVLAVAGDDPAKTAMAGAVIGRQVRHMAGLVDDLLDVSRVKRGLVRLDKRRCDMAAVLAAALEQVRPLAERRGHDVAVSLPEREAIVFGDEKRLVQVVANLLNNAVKYTPDRGHIALSLARQGSAAVVTVRDDGVGMSAEFIERAFDVFAQADQSIARSQGGLGLGLALARSLVGAHGGAIEAFSDGAGKGATFVVTLPLAED</sequence>
<dbReference type="InterPro" id="IPR035965">
    <property type="entry name" value="PAS-like_dom_sf"/>
</dbReference>
<dbReference type="PROSITE" id="PS50109">
    <property type="entry name" value="HIS_KIN"/>
    <property type="match status" value="1"/>
</dbReference>
<evidence type="ECO:0000256" key="5">
    <source>
        <dbReference type="ARBA" id="ARBA00022679"/>
    </source>
</evidence>
<dbReference type="Gene3D" id="3.30.450.40">
    <property type="match status" value="1"/>
</dbReference>
<dbReference type="InterPro" id="IPR004358">
    <property type="entry name" value="Sig_transdc_His_kin-like_C"/>
</dbReference>
<proteinExistence type="predicted"/>
<keyword evidence="4" id="KW-0597">Phosphoprotein</keyword>
<dbReference type="Pfam" id="PF02518">
    <property type="entry name" value="HATPase_c"/>
    <property type="match status" value="1"/>
</dbReference>
<dbReference type="OrthoDB" id="9768069at2"/>
<dbReference type="SUPFAM" id="SSF55785">
    <property type="entry name" value="PYP-like sensor domain (PAS domain)"/>
    <property type="match status" value="2"/>
</dbReference>
<dbReference type="Pfam" id="PF08447">
    <property type="entry name" value="PAS_3"/>
    <property type="match status" value="2"/>
</dbReference>
<dbReference type="SUPFAM" id="SSF47384">
    <property type="entry name" value="Homodimeric domain of signal transducing histidine kinase"/>
    <property type="match status" value="1"/>
</dbReference>
<dbReference type="InterPro" id="IPR000014">
    <property type="entry name" value="PAS"/>
</dbReference>
<dbReference type="InterPro" id="IPR003661">
    <property type="entry name" value="HisK_dim/P_dom"/>
</dbReference>
<dbReference type="SMART" id="SM00388">
    <property type="entry name" value="HisKA"/>
    <property type="match status" value="1"/>
</dbReference>
<organism evidence="11 12">
    <name type="scientific">Pseudoduganella flava</name>
    <dbReference type="NCBI Taxonomy" id="871742"/>
    <lineage>
        <taxon>Bacteria</taxon>
        <taxon>Pseudomonadati</taxon>
        <taxon>Pseudomonadota</taxon>
        <taxon>Betaproteobacteria</taxon>
        <taxon>Burkholderiales</taxon>
        <taxon>Oxalobacteraceae</taxon>
        <taxon>Telluria group</taxon>
        <taxon>Pseudoduganella</taxon>
    </lineage>
</organism>
<dbReference type="InterPro" id="IPR000700">
    <property type="entry name" value="PAS-assoc_C"/>
</dbReference>
<dbReference type="Proteomes" id="UP000315112">
    <property type="component" value="Unassembled WGS sequence"/>
</dbReference>
<dbReference type="Gene3D" id="3.30.450.20">
    <property type="entry name" value="PAS domain"/>
    <property type="match status" value="2"/>
</dbReference>
<dbReference type="InterPro" id="IPR036097">
    <property type="entry name" value="HisK_dim/P_sf"/>
</dbReference>
<reference evidence="10 13" key="3">
    <citation type="submission" date="2019-12" db="EMBL/GenBank/DDBJ databases">
        <title>Draft Genome Sequences of Six Type Strains of the Genus Massilia.</title>
        <authorList>
            <person name="Miess H."/>
            <person name="Frediansyah A."/>
            <person name="Goeker M."/>
            <person name="Gross H."/>
        </authorList>
    </citation>
    <scope>NUCLEOTIDE SEQUENCE [LARGE SCALE GENOMIC DNA]</scope>
    <source>
        <strain evidence="10 13">DSM 26639</strain>
    </source>
</reference>